<dbReference type="Proteomes" id="UP000304953">
    <property type="component" value="Unassembled WGS sequence"/>
</dbReference>
<protein>
    <submittedName>
        <fullName evidence="1">ISAs1 family transposase</fullName>
    </submittedName>
</protein>
<evidence type="ECO:0000313" key="2">
    <source>
        <dbReference type="Proteomes" id="UP000304953"/>
    </source>
</evidence>
<dbReference type="EMBL" id="SRYA01000220">
    <property type="protein sequence ID" value="TGY84742.1"/>
    <property type="molecule type" value="Genomic_DNA"/>
</dbReference>
<proteinExistence type="predicted"/>
<evidence type="ECO:0000313" key="1">
    <source>
        <dbReference type="EMBL" id="TGY84742.1"/>
    </source>
</evidence>
<gene>
    <name evidence="1" type="ORF">E5329_29145</name>
</gene>
<reference evidence="1" key="1">
    <citation type="submission" date="2019-04" db="EMBL/GenBank/DDBJ databases">
        <title>Microbes associate with the intestines of laboratory mice.</title>
        <authorList>
            <person name="Navarre W."/>
            <person name="Wong E."/>
            <person name="Huang K."/>
            <person name="Tropini C."/>
            <person name="Ng K."/>
            <person name="Yu B."/>
        </authorList>
    </citation>
    <scope>NUCLEOTIDE SEQUENCE</scope>
    <source>
        <strain evidence="1">NM01_1-7b</strain>
    </source>
</reference>
<organism evidence="1 2">
    <name type="scientific">Petralouisia muris</name>
    <dbReference type="NCBI Taxonomy" id="3032872"/>
    <lineage>
        <taxon>Bacteria</taxon>
        <taxon>Bacillati</taxon>
        <taxon>Bacillota</taxon>
        <taxon>Clostridia</taxon>
        <taxon>Lachnospirales</taxon>
        <taxon>Lachnospiraceae</taxon>
        <taxon>Petralouisia</taxon>
    </lineage>
</organism>
<accession>A0AC61RK73</accession>
<sequence length="285" mass="33033">YKKWNELVNSNEGETLKKIICIDGKTMRGNKSNGQKANHIVSAWCDMDGFCLGQKKVEEKSNEITAIPQLLDAIQVKGCVITIDAMGTQTEIAEKIKQKRADYTLAVKENQKNLYRGIREYFEDGELLKEIKCSGGYKVTKEKSHSQIETREYYQCDRLGWMQEKSRWKGIKSIGMICKTTEQAGEQIIERRYYISSLPLNVELFARTVREHWSVEIMHWHLDVTFKEDANATLDKTAAQNLNIINKWCLSILKLFDVGKKMSLRKKRYCISMNARKYLEQILAL</sequence>
<feature type="non-terminal residue" evidence="1">
    <location>
        <position position="1"/>
    </location>
</feature>
<name>A0AC61RK73_9FIRM</name>
<comment type="caution">
    <text evidence="1">The sequence shown here is derived from an EMBL/GenBank/DDBJ whole genome shotgun (WGS) entry which is preliminary data.</text>
</comment>
<keyword evidence="2" id="KW-1185">Reference proteome</keyword>